<dbReference type="Proteomes" id="UP000220914">
    <property type="component" value="Unassembled WGS sequence"/>
</dbReference>
<sequence>MTTIPARVGAPYAVDFTASGLIRISRTVKGRNFHIVLDAPAAIAVADALVDAVERLPEGAVHQSNTPR</sequence>
<protein>
    <submittedName>
        <fullName evidence="2">Uncharacterized protein</fullName>
    </submittedName>
</protein>
<evidence type="ECO:0000313" key="3">
    <source>
        <dbReference type="Proteomes" id="UP000220914"/>
    </source>
</evidence>
<dbReference type="RefSeq" id="WP_097945070.1">
    <property type="nucleotide sequence ID" value="NZ_BLKS01000001.1"/>
</dbReference>
<reference evidence="1 4" key="2">
    <citation type="journal article" date="2019" name="Emerg. Microbes Infect.">
        <title>Comprehensive subspecies identification of 175 nontuberculous mycobacteria species based on 7547 genomic profiles.</title>
        <authorList>
            <person name="Matsumoto Y."/>
            <person name="Kinjo T."/>
            <person name="Motooka D."/>
            <person name="Nabeya D."/>
            <person name="Jung N."/>
            <person name="Uechi K."/>
            <person name="Horii T."/>
            <person name="Iida T."/>
            <person name="Fujita J."/>
            <person name="Nakamura S."/>
        </authorList>
    </citation>
    <scope>NUCLEOTIDE SEQUENCE [LARGE SCALE GENOMIC DNA]</scope>
    <source>
        <strain evidence="1 4">JCM 6377</strain>
    </source>
</reference>
<gene>
    <name evidence="2" type="ORF">CQY20_31945</name>
    <name evidence="1" type="ORF">MAGR_08970</name>
</gene>
<organism evidence="2 3">
    <name type="scientific">Mycolicibacterium agri</name>
    <name type="common">Mycobacterium agri</name>
    <dbReference type="NCBI Taxonomy" id="36811"/>
    <lineage>
        <taxon>Bacteria</taxon>
        <taxon>Bacillati</taxon>
        <taxon>Actinomycetota</taxon>
        <taxon>Actinomycetes</taxon>
        <taxon>Mycobacteriales</taxon>
        <taxon>Mycobacteriaceae</taxon>
        <taxon>Mycolicibacterium</taxon>
    </lineage>
</organism>
<proteinExistence type="predicted"/>
<comment type="caution">
    <text evidence="2">The sequence shown here is derived from an EMBL/GenBank/DDBJ whole genome shotgun (WGS) entry which is preliminary data.</text>
</comment>
<evidence type="ECO:0000313" key="1">
    <source>
        <dbReference type="EMBL" id="GFG49456.1"/>
    </source>
</evidence>
<dbReference type="Proteomes" id="UP000465302">
    <property type="component" value="Unassembled WGS sequence"/>
</dbReference>
<evidence type="ECO:0000313" key="2">
    <source>
        <dbReference type="EMBL" id="PEG33226.1"/>
    </source>
</evidence>
<dbReference type="EMBL" id="BLKS01000001">
    <property type="protein sequence ID" value="GFG49456.1"/>
    <property type="molecule type" value="Genomic_DNA"/>
</dbReference>
<reference evidence="2 3" key="1">
    <citation type="submission" date="2017-10" db="EMBL/GenBank/DDBJ databases">
        <title>The new phylogeny of genus Mycobacterium.</title>
        <authorList>
            <person name="Tortoli E."/>
            <person name="Trovato A."/>
            <person name="Cirillo D.M."/>
        </authorList>
    </citation>
    <scope>NUCLEOTIDE SEQUENCE [LARGE SCALE GENOMIC DNA]</scope>
    <source>
        <strain evidence="2 3">CCUG37673</strain>
    </source>
</reference>
<accession>A0A2A7MNG7</accession>
<evidence type="ECO:0000313" key="4">
    <source>
        <dbReference type="Proteomes" id="UP000465302"/>
    </source>
</evidence>
<name>A0A2A7MNG7_MYCAG</name>
<reference evidence="1" key="3">
    <citation type="submission" date="2020-02" db="EMBL/GenBank/DDBJ databases">
        <authorList>
            <person name="Matsumoto Y."/>
            <person name="Motooka D."/>
            <person name="Nakamura S."/>
        </authorList>
    </citation>
    <scope>NUCLEOTIDE SEQUENCE</scope>
    <source>
        <strain evidence="1">JCM 6377</strain>
    </source>
</reference>
<dbReference type="EMBL" id="PDCP01000132">
    <property type="protein sequence ID" value="PEG33226.1"/>
    <property type="molecule type" value="Genomic_DNA"/>
</dbReference>
<dbReference type="AlphaFoldDB" id="A0A2A7MNG7"/>
<keyword evidence="3" id="KW-1185">Reference proteome</keyword>